<dbReference type="Pfam" id="PF00135">
    <property type="entry name" value="COesterase"/>
    <property type="match status" value="1"/>
</dbReference>
<evidence type="ECO:0000259" key="4">
    <source>
        <dbReference type="Pfam" id="PF00135"/>
    </source>
</evidence>
<keyword evidence="6" id="KW-1185">Reference proteome</keyword>
<keyword evidence="2" id="KW-0325">Glycoprotein</keyword>
<feature type="signal peptide" evidence="3">
    <location>
        <begin position="1"/>
        <end position="20"/>
    </location>
</feature>
<keyword evidence="3" id="KW-0732">Signal</keyword>
<accession>A0A8S4DJF5</accession>
<evidence type="ECO:0000313" key="6">
    <source>
        <dbReference type="Proteomes" id="UP000653454"/>
    </source>
</evidence>
<evidence type="ECO:0000256" key="2">
    <source>
        <dbReference type="ARBA" id="ARBA00023180"/>
    </source>
</evidence>
<dbReference type="InterPro" id="IPR002018">
    <property type="entry name" value="CarbesteraseB"/>
</dbReference>
<organism evidence="5 6">
    <name type="scientific">Plutella xylostella</name>
    <name type="common">Diamondback moth</name>
    <name type="synonym">Plutella maculipennis</name>
    <dbReference type="NCBI Taxonomy" id="51655"/>
    <lineage>
        <taxon>Eukaryota</taxon>
        <taxon>Metazoa</taxon>
        <taxon>Ecdysozoa</taxon>
        <taxon>Arthropoda</taxon>
        <taxon>Hexapoda</taxon>
        <taxon>Insecta</taxon>
        <taxon>Pterygota</taxon>
        <taxon>Neoptera</taxon>
        <taxon>Endopterygota</taxon>
        <taxon>Lepidoptera</taxon>
        <taxon>Glossata</taxon>
        <taxon>Ditrysia</taxon>
        <taxon>Yponomeutoidea</taxon>
        <taxon>Plutellidae</taxon>
        <taxon>Plutella</taxon>
    </lineage>
</organism>
<evidence type="ECO:0000256" key="3">
    <source>
        <dbReference type="SAM" id="SignalP"/>
    </source>
</evidence>
<dbReference type="PANTHER" id="PTHR43903">
    <property type="entry name" value="NEUROLIGIN"/>
    <property type="match status" value="1"/>
</dbReference>
<name>A0A8S4DJF5_PLUXY</name>
<feature type="chain" id="PRO_5035940088" evidence="3">
    <location>
        <begin position="21"/>
        <end position="93"/>
    </location>
</feature>
<feature type="domain" description="Carboxylesterase type B" evidence="4">
    <location>
        <begin position="25"/>
        <end position="63"/>
    </location>
</feature>
<sequence length="93" mass="10201">MRAAGAALLAWLACCTALSAHKYSTRVVRTKYGPLRGIVVHAHPPVEAYLGVPYATPPTGSLRPRSFYPDVRAWLRCGDRLSDQLGTNVFRFG</sequence>
<reference evidence="5" key="1">
    <citation type="submission" date="2020-11" db="EMBL/GenBank/DDBJ databases">
        <authorList>
            <person name="Whiteford S."/>
        </authorList>
    </citation>
    <scope>NUCLEOTIDE SEQUENCE</scope>
</reference>
<dbReference type="InterPro" id="IPR051093">
    <property type="entry name" value="Neuroligin/BSAL"/>
</dbReference>
<comment type="similarity">
    <text evidence="1">Belongs to the type-B carboxylesterase/lipase family.</text>
</comment>
<evidence type="ECO:0000256" key="1">
    <source>
        <dbReference type="ARBA" id="ARBA00005964"/>
    </source>
</evidence>
<proteinExistence type="inferred from homology"/>
<dbReference type="EMBL" id="CAJHNJ030000005">
    <property type="protein sequence ID" value="CAG9099645.1"/>
    <property type="molecule type" value="Genomic_DNA"/>
</dbReference>
<gene>
    <name evidence="5" type="ORF">PLXY2_LOCUS2308</name>
</gene>
<evidence type="ECO:0000313" key="5">
    <source>
        <dbReference type="EMBL" id="CAG9099645.1"/>
    </source>
</evidence>
<dbReference type="InterPro" id="IPR029058">
    <property type="entry name" value="AB_hydrolase_fold"/>
</dbReference>
<dbReference type="AlphaFoldDB" id="A0A8S4DJF5"/>
<dbReference type="Gene3D" id="3.40.50.1820">
    <property type="entry name" value="alpha/beta hydrolase"/>
    <property type="match status" value="1"/>
</dbReference>
<comment type="caution">
    <text evidence="5">The sequence shown here is derived from an EMBL/GenBank/DDBJ whole genome shotgun (WGS) entry which is preliminary data.</text>
</comment>
<dbReference type="SUPFAM" id="SSF53474">
    <property type="entry name" value="alpha/beta-Hydrolases"/>
    <property type="match status" value="1"/>
</dbReference>
<dbReference type="Proteomes" id="UP000653454">
    <property type="component" value="Unassembled WGS sequence"/>
</dbReference>
<protein>
    <submittedName>
        <fullName evidence="5">(diamondback moth) hypothetical protein</fullName>
    </submittedName>
</protein>